<keyword evidence="4" id="KW-1185">Reference proteome</keyword>
<protein>
    <recommendedName>
        <fullName evidence="2">Thioredoxin domain-containing protein</fullName>
    </recommendedName>
</protein>
<dbReference type="InterPro" id="IPR017937">
    <property type="entry name" value="Thioredoxin_CS"/>
</dbReference>
<evidence type="ECO:0000256" key="1">
    <source>
        <dbReference type="ARBA" id="ARBA00023284"/>
    </source>
</evidence>
<evidence type="ECO:0000313" key="4">
    <source>
        <dbReference type="Proteomes" id="UP000188947"/>
    </source>
</evidence>
<dbReference type="Proteomes" id="UP000188947">
    <property type="component" value="Unassembled WGS sequence"/>
</dbReference>
<dbReference type="OrthoDB" id="6399635at2"/>
<feature type="domain" description="Thioredoxin" evidence="2">
    <location>
        <begin position="213"/>
        <end position="367"/>
    </location>
</feature>
<dbReference type="EMBL" id="MPOG01000011">
    <property type="protein sequence ID" value="OOH95166.1"/>
    <property type="molecule type" value="Genomic_DNA"/>
</dbReference>
<dbReference type="InterPro" id="IPR036249">
    <property type="entry name" value="Thioredoxin-like_sf"/>
</dbReference>
<dbReference type="eggNOG" id="COG0526">
    <property type="taxonomic scope" value="Bacteria"/>
</dbReference>
<dbReference type="PROSITE" id="PS00194">
    <property type="entry name" value="THIOREDOXIN_1"/>
    <property type="match status" value="1"/>
</dbReference>
<dbReference type="PANTHER" id="PTHR42852:SF13">
    <property type="entry name" value="PROTEIN DIPZ"/>
    <property type="match status" value="1"/>
</dbReference>
<dbReference type="Pfam" id="PF13905">
    <property type="entry name" value="Thioredoxin_8"/>
    <property type="match status" value="1"/>
</dbReference>
<evidence type="ECO:0000259" key="2">
    <source>
        <dbReference type="PROSITE" id="PS51352"/>
    </source>
</evidence>
<accession>A0A1T3EZV4</accession>
<organism evidence="3 4">
    <name type="scientific">Elizabethkingia meningoseptica</name>
    <name type="common">Chryseobacterium meningosepticum</name>
    <dbReference type="NCBI Taxonomy" id="238"/>
    <lineage>
        <taxon>Bacteria</taxon>
        <taxon>Pseudomonadati</taxon>
        <taxon>Bacteroidota</taxon>
        <taxon>Flavobacteriia</taxon>
        <taxon>Flavobacteriales</taxon>
        <taxon>Weeksellaceae</taxon>
        <taxon>Elizabethkingia</taxon>
    </lineage>
</organism>
<dbReference type="PROSITE" id="PS51352">
    <property type="entry name" value="THIOREDOXIN_2"/>
    <property type="match status" value="1"/>
</dbReference>
<name>A0A1T3EZV4_ELIME</name>
<dbReference type="RefSeq" id="WP_077564627.1">
    <property type="nucleotide sequence ID" value="NZ_CP016378.1"/>
</dbReference>
<dbReference type="CDD" id="cd02966">
    <property type="entry name" value="TlpA_like_family"/>
    <property type="match status" value="1"/>
</dbReference>
<dbReference type="STRING" id="238.BBD35_00420"/>
<dbReference type="SUPFAM" id="SSF52833">
    <property type="entry name" value="Thioredoxin-like"/>
    <property type="match status" value="1"/>
</dbReference>
<dbReference type="AlphaFoldDB" id="A0A1T3EZV4"/>
<dbReference type="InterPro" id="IPR012336">
    <property type="entry name" value="Thioredoxin-like_fold"/>
</dbReference>
<gene>
    <name evidence="3" type="ORF">BMF97_10005</name>
</gene>
<reference evidence="3 4" key="1">
    <citation type="submission" date="2016-11" db="EMBL/GenBank/DDBJ databases">
        <title>Genome sequence and comparative genomic analysis of clinical strain Elizabethkingia meningoseptica 61421 PRCM.</title>
        <authorList>
            <person name="Wang M."/>
            <person name="Hu S."/>
            <person name="Cao L."/>
            <person name="Jiang T."/>
            <person name="Zhou Y."/>
            <person name="Ming D."/>
        </authorList>
    </citation>
    <scope>NUCLEOTIDE SEQUENCE [LARGE SCALE GENOMIC DNA]</scope>
    <source>
        <strain evidence="3 4">61421 PRCM</strain>
    </source>
</reference>
<proteinExistence type="predicted"/>
<comment type="caution">
    <text evidence="3">The sequence shown here is derived from an EMBL/GenBank/DDBJ whole genome shotgun (WGS) entry which is preliminary data.</text>
</comment>
<dbReference type="InterPro" id="IPR050553">
    <property type="entry name" value="Thioredoxin_ResA/DsbE_sf"/>
</dbReference>
<sequence>MKIVNILLIILLFFYSLSCSQKEHKTLIKGNIPNLPDGTLYLYKDESGSRIDSTETKNGVFQLVHQWRGNIEPVYLGLDHIDHKGVLRAFSFPTNARYKGAGWESQYFFSDSVIAINGKLKDFVTKDLELSEKYKLVTSPVITAGRQTEALYHTDRDLFDDITLEKINSIKEKIQQYPYSYHLLYQLERNKNNFSVYHVKALLNLFKGDITQSSTYKKLFAYNLKRSDQKYLALPLLEEANGMKAKILDSSYKKHLVIFWASWCGPCREEIPLLKKEHDKKNPLVEFVSISIDTDKTLWKKAIQEEQMTWKQLIVSNGTPTYEDLQIHFKFNNAIPYTVLVDNNLKILAFSVGLSSEKDLNKLIETD</sequence>
<keyword evidence="1" id="KW-0676">Redox-active center</keyword>
<dbReference type="InterPro" id="IPR013766">
    <property type="entry name" value="Thioredoxin_domain"/>
</dbReference>
<dbReference type="Gene3D" id="3.40.30.10">
    <property type="entry name" value="Glutaredoxin"/>
    <property type="match status" value="1"/>
</dbReference>
<evidence type="ECO:0000313" key="3">
    <source>
        <dbReference type="EMBL" id="OOH95166.1"/>
    </source>
</evidence>
<dbReference type="PANTHER" id="PTHR42852">
    <property type="entry name" value="THIOL:DISULFIDE INTERCHANGE PROTEIN DSBE"/>
    <property type="match status" value="1"/>
</dbReference>